<dbReference type="SUPFAM" id="SSF51735">
    <property type="entry name" value="NAD(P)-binding Rossmann-fold domains"/>
    <property type="match status" value="1"/>
</dbReference>
<evidence type="ECO:0000256" key="2">
    <source>
        <dbReference type="ARBA" id="ARBA00023002"/>
    </source>
</evidence>
<evidence type="ECO:0000313" key="4">
    <source>
        <dbReference type="EMBL" id="GAA5146386.1"/>
    </source>
</evidence>
<dbReference type="Pfam" id="PF13561">
    <property type="entry name" value="adh_short_C2"/>
    <property type="match status" value="1"/>
</dbReference>
<dbReference type="InterPro" id="IPR002347">
    <property type="entry name" value="SDR_fam"/>
</dbReference>
<reference evidence="5" key="1">
    <citation type="journal article" date="2019" name="Int. J. Syst. Evol. Microbiol.">
        <title>The Global Catalogue of Microorganisms (GCM) 10K type strain sequencing project: providing services to taxonomists for standard genome sequencing and annotation.</title>
        <authorList>
            <consortium name="The Broad Institute Genomics Platform"/>
            <consortium name="The Broad Institute Genome Sequencing Center for Infectious Disease"/>
            <person name="Wu L."/>
            <person name="Ma J."/>
        </authorList>
    </citation>
    <scope>NUCLEOTIDE SEQUENCE [LARGE SCALE GENOMIC DNA]</scope>
    <source>
        <strain evidence="5">JCM 18303</strain>
    </source>
</reference>
<dbReference type="EMBL" id="BAABJP010000001">
    <property type="protein sequence ID" value="GAA5146386.1"/>
    <property type="molecule type" value="Genomic_DNA"/>
</dbReference>
<evidence type="ECO:0000313" key="5">
    <source>
        <dbReference type="Proteomes" id="UP001428817"/>
    </source>
</evidence>
<dbReference type="PROSITE" id="PS00061">
    <property type="entry name" value="ADH_SHORT"/>
    <property type="match status" value="1"/>
</dbReference>
<dbReference type="PANTHER" id="PTHR43639:SF1">
    <property type="entry name" value="SHORT-CHAIN DEHYDROGENASE_REDUCTASE FAMILY PROTEIN"/>
    <property type="match status" value="1"/>
</dbReference>
<dbReference type="CDD" id="cd05233">
    <property type="entry name" value="SDR_c"/>
    <property type="match status" value="1"/>
</dbReference>
<gene>
    <name evidence="4" type="ORF">GCM10023321_05760</name>
</gene>
<feature type="domain" description="Ketoreductase" evidence="3">
    <location>
        <begin position="20"/>
        <end position="196"/>
    </location>
</feature>
<evidence type="ECO:0000256" key="1">
    <source>
        <dbReference type="ARBA" id="ARBA00006484"/>
    </source>
</evidence>
<dbReference type="SMART" id="SM00822">
    <property type="entry name" value="PKS_KR"/>
    <property type="match status" value="1"/>
</dbReference>
<dbReference type="InterPro" id="IPR057326">
    <property type="entry name" value="KR_dom"/>
</dbReference>
<dbReference type="InterPro" id="IPR020904">
    <property type="entry name" value="Sc_DH/Rdtase_CS"/>
</dbReference>
<evidence type="ECO:0000259" key="3">
    <source>
        <dbReference type="SMART" id="SM00822"/>
    </source>
</evidence>
<dbReference type="PRINTS" id="PR00080">
    <property type="entry name" value="SDRFAMILY"/>
</dbReference>
<dbReference type="PANTHER" id="PTHR43639">
    <property type="entry name" value="OXIDOREDUCTASE, SHORT-CHAIN DEHYDROGENASE/REDUCTASE FAMILY (AFU_ORTHOLOGUE AFUA_5G02870)"/>
    <property type="match status" value="1"/>
</dbReference>
<accession>A0ABP9PGX3</accession>
<dbReference type="Gene3D" id="3.40.50.720">
    <property type="entry name" value="NAD(P)-binding Rossmann-like Domain"/>
    <property type="match status" value="1"/>
</dbReference>
<dbReference type="PRINTS" id="PR00081">
    <property type="entry name" value="GDHRDH"/>
</dbReference>
<comment type="similarity">
    <text evidence="1">Belongs to the short-chain dehydrogenases/reductases (SDR) family.</text>
</comment>
<dbReference type="InterPro" id="IPR036291">
    <property type="entry name" value="NAD(P)-bd_dom_sf"/>
</dbReference>
<protein>
    <submittedName>
        <fullName evidence="4">SDR family NAD(P)-dependent oxidoreductase</fullName>
    </submittedName>
</protein>
<name>A0ABP9PGX3_9PSEU</name>
<proteinExistence type="inferred from homology"/>
<dbReference type="Proteomes" id="UP001428817">
    <property type="component" value="Unassembled WGS sequence"/>
</dbReference>
<organism evidence="4 5">
    <name type="scientific">Pseudonocardia eucalypti</name>
    <dbReference type="NCBI Taxonomy" id="648755"/>
    <lineage>
        <taxon>Bacteria</taxon>
        <taxon>Bacillati</taxon>
        <taxon>Actinomycetota</taxon>
        <taxon>Actinomycetes</taxon>
        <taxon>Pseudonocardiales</taxon>
        <taxon>Pseudonocardiaceae</taxon>
        <taxon>Pseudonocardia</taxon>
    </lineage>
</organism>
<sequence>MAVPDVSGRSLADLLSLSGRRALVTGGAKGIGLACARRLAEAGARVAVGDLDKAEAQQAAATLDGDAIGLALDVRDTASVDAAVEQVRTELGGLDILVNNAGVFPIMPVLETTDEQWEKVLGTNVDGGFRCARAAGRAFAEAGTGGVIVNLASIQSFRATAPGLTAYCTSKGAVLGLTQSLALELGALGVRVVGVAPTVVDTPGLALNKPVYEAAGLSDVIAAFSAQLPLGRAAVPDDVARVVLFAVSDLAVLVSGTTLVVDAGHLTL</sequence>
<keyword evidence="5" id="KW-1185">Reference proteome</keyword>
<comment type="caution">
    <text evidence="4">The sequence shown here is derived from an EMBL/GenBank/DDBJ whole genome shotgun (WGS) entry which is preliminary data.</text>
</comment>
<dbReference type="RefSeq" id="WP_185058813.1">
    <property type="nucleotide sequence ID" value="NZ_BAABJP010000001.1"/>
</dbReference>
<keyword evidence="2" id="KW-0560">Oxidoreductase</keyword>